<dbReference type="EMBL" id="JAIXCQ010000014">
    <property type="protein sequence ID" value="MCA5894891.1"/>
    <property type="molecule type" value="Genomic_DNA"/>
</dbReference>
<name>A0ABS7ZKI9_9MICO</name>
<feature type="compositionally biased region" description="Low complexity" evidence="1">
    <location>
        <begin position="497"/>
        <end position="512"/>
    </location>
</feature>
<feature type="domain" description="DUF7937" evidence="4">
    <location>
        <begin position="22"/>
        <end position="385"/>
    </location>
</feature>
<keyword evidence="2" id="KW-0812">Transmembrane</keyword>
<comment type="caution">
    <text evidence="5">The sequence shown here is derived from an EMBL/GenBank/DDBJ whole genome shotgun (WGS) entry which is preliminary data.</text>
</comment>
<evidence type="ECO:0000259" key="4">
    <source>
        <dbReference type="Pfam" id="PF25592"/>
    </source>
</evidence>
<dbReference type="InterPro" id="IPR057893">
    <property type="entry name" value="LRV_2"/>
</dbReference>
<feature type="transmembrane region" description="Helical" evidence="2">
    <location>
        <begin position="196"/>
        <end position="216"/>
    </location>
</feature>
<feature type="transmembrane region" description="Helical" evidence="2">
    <location>
        <begin position="142"/>
        <end position="164"/>
    </location>
</feature>
<protein>
    <submittedName>
        <fullName evidence="5">Uncharacterized protein</fullName>
    </submittedName>
</protein>
<accession>A0ABS7ZKI9</accession>
<keyword evidence="2" id="KW-0472">Membrane</keyword>
<feature type="transmembrane region" description="Helical" evidence="2">
    <location>
        <begin position="52"/>
        <end position="68"/>
    </location>
</feature>
<feature type="transmembrane region" description="Helical" evidence="2">
    <location>
        <begin position="330"/>
        <end position="351"/>
    </location>
</feature>
<dbReference type="Proteomes" id="UP001319870">
    <property type="component" value="Unassembled WGS sequence"/>
</dbReference>
<evidence type="ECO:0000256" key="2">
    <source>
        <dbReference type="SAM" id="Phobius"/>
    </source>
</evidence>
<feature type="transmembrane region" description="Helical" evidence="2">
    <location>
        <begin position="301"/>
        <end position="318"/>
    </location>
</feature>
<feature type="region of interest" description="Disordered" evidence="1">
    <location>
        <begin position="483"/>
        <end position="512"/>
    </location>
</feature>
<evidence type="ECO:0000313" key="6">
    <source>
        <dbReference type="Proteomes" id="UP001319870"/>
    </source>
</evidence>
<sequence length="590" mass="60494">MTDNAAPDAPRSPFHGVASREVVRDVVAAAALLVALPMPWDVTHRGSDRLEIVLVTVLSLLTLAIPYVRRAGVGAPSWDTVTTPRARLLGNLPYLVVAVLYLVLDAVRPDAGEGAVGAGLVLGLAGVLLAIAPTWERTLPVVAALVALGALATPVASLVAGAAWPATVVAVLNAALVIGVLWLTVVAYMRGELTAGLLLLAVGGAIAIELVLFAGGSESPWFESLHGQRLGLLLLPVLAACAARGVLDAAAATTSETAAEHAARWVRIAVRSFDLVMLVAGFVALVALVRLVGDRGDTVPLVLRLVVGALMVGVALAARRALVRDPRQGHTTAVGAACVLVVLGLVIVVARAGLGTQSNVEELLATFGLPGIVLVALLVPASVRDLVSASEPAPGTGTGHERGHDAGHHARRDGGDDGAQGGVADGPRTAAQPAVRPAAQPTAHRPSPPDSRPGSRQPGGPAPQQPWGTAPVDATQQLQPVRDVDPPASRASWETAVQPPVQSPAQQPVQQPVHEPTQVLPPVADVSGSPWSAAQAMDPGTSLADLARIVQEAPHLRAYVASNPSTYPALLDWLGALGDPAVDAALRSRR</sequence>
<feature type="compositionally biased region" description="Low complexity" evidence="1">
    <location>
        <begin position="425"/>
        <end position="445"/>
    </location>
</feature>
<gene>
    <name evidence="5" type="ORF">LEP48_16260</name>
</gene>
<reference evidence="5 6" key="1">
    <citation type="submission" date="2021-09" db="EMBL/GenBank/DDBJ databases">
        <title>Isoptericola luteus sp. nov., a novel bacterium isolated from Harbin, the capital city of Heilongjiang province.</title>
        <authorList>
            <person name="Li J."/>
        </authorList>
    </citation>
    <scope>NUCLEOTIDE SEQUENCE [LARGE SCALE GENOMIC DNA]</scope>
    <source>
        <strain evidence="5 6">NEAU-Y5</strain>
    </source>
</reference>
<feature type="transmembrane region" description="Helical" evidence="2">
    <location>
        <begin position="363"/>
        <end position="383"/>
    </location>
</feature>
<organism evidence="5 6">
    <name type="scientific">Isoptericola luteus</name>
    <dbReference type="NCBI Taxonomy" id="2879484"/>
    <lineage>
        <taxon>Bacteria</taxon>
        <taxon>Bacillati</taxon>
        <taxon>Actinomycetota</taxon>
        <taxon>Actinomycetes</taxon>
        <taxon>Micrococcales</taxon>
        <taxon>Promicromonosporaceae</taxon>
        <taxon>Isoptericola</taxon>
    </lineage>
</organism>
<evidence type="ECO:0000259" key="3">
    <source>
        <dbReference type="Pfam" id="PF25591"/>
    </source>
</evidence>
<feature type="transmembrane region" description="Helical" evidence="2">
    <location>
        <begin position="268"/>
        <end position="289"/>
    </location>
</feature>
<feature type="transmembrane region" description="Helical" evidence="2">
    <location>
        <begin position="116"/>
        <end position="135"/>
    </location>
</feature>
<evidence type="ECO:0000313" key="5">
    <source>
        <dbReference type="EMBL" id="MCA5894891.1"/>
    </source>
</evidence>
<dbReference type="Pfam" id="PF25592">
    <property type="entry name" value="DUF7937"/>
    <property type="match status" value="1"/>
</dbReference>
<keyword evidence="6" id="KW-1185">Reference proteome</keyword>
<proteinExistence type="predicted"/>
<feature type="compositionally biased region" description="Basic and acidic residues" evidence="1">
    <location>
        <begin position="399"/>
        <end position="415"/>
    </location>
</feature>
<keyword evidence="2" id="KW-1133">Transmembrane helix</keyword>
<feature type="transmembrane region" description="Helical" evidence="2">
    <location>
        <begin position="88"/>
        <end position="104"/>
    </location>
</feature>
<feature type="transmembrane region" description="Helical" evidence="2">
    <location>
        <begin position="170"/>
        <end position="189"/>
    </location>
</feature>
<dbReference type="InterPro" id="IPR057697">
    <property type="entry name" value="DUF7937"/>
</dbReference>
<evidence type="ECO:0000256" key="1">
    <source>
        <dbReference type="SAM" id="MobiDB-lite"/>
    </source>
</evidence>
<feature type="domain" description="Leucine rich repeat variant" evidence="3">
    <location>
        <begin position="532"/>
        <end position="589"/>
    </location>
</feature>
<dbReference type="Pfam" id="PF25591">
    <property type="entry name" value="LRV_2"/>
    <property type="match status" value="1"/>
</dbReference>
<feature type="transmembrane region" description="Helical" evidence="2">
    <location>
        <begin position="228"/>
        <end position="247"/>
    </location>
</feature>
<dbReference type="RefSeq" id="WP_225566627.1">
    <property type="nucleotide sequence ID" value="NZ_JAIXCQ010000014.1"/>
</dbReference>
<feature type="region of interest" description="Disordered" evidence="1">
    <location>
        <begin position="389"/>
        <end position="470"/>
    </location>
</feature>